<dbReference type="Proteomes" id="UP000054248">
    <property type="component" value="Unassembled WGS sequence"/>
</dbReference>
<dbReference type="PANTHER" id="PTHR28094:SF1">
    <property type="entry name" value="MEIOTICALLY UP-REGULATED GENE 113 PROTEIN"/>
    <property type="match status" value="1"/>
</dbReference>
<feature type="compositionally biased region" description="Low complexity" evidence="1">
    <location>
        <begin position="71"/>
        <end position="84"/>
    </location>
</feature>
<dbReference type="HOGENOM" id="CLU_691148_0_0_1"/>
<dbReference type="STRING" id="1051891.A0A0C3L583"/>
<gene>
    <name evidence="2" type="ORF">M407DRAFT_12646</name>
</gene>
<sequence length="399" mass="43358">MGILRKFGQMIIDKAQEELNKPSEDDPQQPQKPSTASHSASHGAPSFPSAQPYGPTSYNNLSSQFNNLNIGAASGASPPAYAYSNNSSYGNPAYSPPPASLPSVLTPGNSADLKYGGQPSQNVDYLPPLKNPLPRPPQFSNIPIPEPWDPYQISYGGNTPQPDNLMPFMGAPAGYPYPYPGPQSAASSPGPAMPSPASAPGYGRASSQPPPSTSPQPATADALTQCAGVTKKGVRCTRKVKSPPALGFINPEDEIPRYCHQHSKELLEVTGFYSTKGWVEFDDWIPKYLDPDTQTILRAEMEKPISTADVPGYIYCYELRDTAHEEIVHLKVGRAVNLVKRIDEWTKSCESKEPILRGWYPGPDTEEAGRVSMMKGVVTNGRKGANCHRLERKRQFVCP</sequence>
<organism evidence="2 3">
    <name type="scientific">Tulasnella calospora MUT 4182</name>
    <dbReference type="NCBI Taxonomy" id="1051891"/>
    <lineage>
        <taxon>Eukaryota</taxon>
        <taxon>Fungi</taxon>
        <taxon>Dikarya</taxon>
        <taxon>Basidiomycota</taxon>
        <taxon>Agaricomycotina</taxon>
        <taxon>Agaricomycetes</taxon>
        <taxon>Cantharellales</taxon>
        <taxon>Tulasnellaceae</taxon>
        <taxon>Tulasnella</taxon>
    </lineage>
</organism>
<reference evidence="3" key="2">
    <citation type="submission" date="2015-01" db="EMBL/GenBank/DDBJ databases">
        <title>Evolutionary Origins and Diversification of the Mycorrhizal Mutualists.</title>
        <authorList>
            <consortium name="DOE Joint Genome Institute"/>
            <consortium name="Mycorrhizal Genomics Consortium"/>
            <person name="Kohler A."/>
            <person name="Kuo A."/>
            <person name="Nagy L.G."/>
            <person name="Floudas D."/>
            <person name="Copeland A."/>
            <person name="Barry K.W."/>
            <person name="Cichocki N."/>
            <person name="Veneault-Fourrey C."/>
            <person name="LaButti K."/>
            <person name="Lindquist E.A."/>
            <person name="Lipzen A."/>
            <person name="Lundell T."/>
            <person name="Morin E."/>
            <person name="Murat C."/>
            <person name="Riley R."/>
            <person name="Ohm R."/>
            <person name="Sun H."/>
            <person name="Tunlid A."/>
            <person name="Henrissat B."/>
            <person name="Grigoriev I.V."/>
            <person name="Hibbett D.S."/>
            <person name="Martin F."/>
        </authorList>
    </citation>
    <scope>NUCLEOTIDE SEQUENCE [LARGE SCALE GENOMIC DNA]</scope>
    <source>
        <strain evidence="3">MUT 4182</strain>
    </source>
</reference>
<dbReference type="AlphaFoldDB" id="A0A0C3L583"/>
<protein>
    <submittedName>
        <fullName evidence="2">Uncharacterized protein</fullName>
    </submittedName>
</protein>
<dbReference type="InterPro" id="IPR053006">
    <property type="entry name" value="Meiosis_regulatory"/>
</dbReference>
<feature type="compositionally biased region" description="Polar residues" evidence="1">
    <location>
        <begin position="54"/>
        <end position="69"/>
    </location>
</feature>
<feature type="compositionally biased region" description="Low complexity" evidence="1">
    <location>
        <begin position="182"/>
        <end position="207"/>
    </location>
</feature>
<reference evidence="2 3" key="1">
    <citation type="submission" date="2014-04" db="EMBL/GenBank/DDBJ databases">
        <authorList>
            <consortium name="DOE Joint Genome Institute"/>
            <person name="Kuo A."/>
            <person name="Girlanda M."/>
            <person name="Perotto S."/>
            <person name="Kohler A."/>
            <person name="Nagy L.G."/>
            <person name="Floudas D."/>
            <person name="Copeland A."/>
            <person name="Barry K.W."/>
            <person name="Cichocki N."/>
            <person name="Veneault-Fourrey C."/>
            <person name="LaButti K."/>
            <person name="Lindquist E.A."/>
            <person name="Lipzen A."/>
            <person name="Lundell T."/>
            <person name="Morin E."/>
            <person name="Murat C."/>
            <person name="Sun H."/>
            <person name="Tunlid A."/>
            <person name="Henrissat B."/>
            <person name="Grigoriev I.V."/>
            <person name="Hibbett D.S."/>
            <person name="Martin F."/>
            <person name="Nordberg H.P."/>
            <person name="Cantor M.N."/>
            <person name="Hua S.X."/>
        </authorList>
    </citation>
    <scope>NUCLEOTIDE SEQUENCE [LARGE SCALE GENOMIC DNA]</scope>
    <source>
        <strain evidence="2 3">MUT 4182</strain>
    </source>
</reference>
<evidence type="ECO:0000256" key="1">
    <source>
        <dbReference type="SAM" id="MobiDB-lite"/>
    </source>
</evidence>
<name>A0A0C3L583_9AGAM</name>
<feature type="compositionally biased region" description="Polar residues" evidence="1">
    <location>
        <begin position="28"/>
        <end position="40"/>
    </location>
</feature>
<keyword evidence="3" id="KW-1185">Reference proteome</keyword>
<proteinExistence type="predicted"/>
<dbReference type="OrthoDB" id="3254853at2759"/>
<evidence type="ECO:0000313" key="3">
    <source>
        <dbReference type="Proteomes" id="UP000054248"/>
    </source>
</evidence>
<dbReference type="EMBL" id="KN823484">
    <property type="protein sequence ID" value="KIO16792.1"/>
    <property type="molecule type" value="Genomic_DNA"/>
</dbReference>
<feature type="compositionally biased region" description="Basic and acidic residues" evidence="1">
    <location>
        <begin position="14"/>
        <end position="24"/>
    </location>
</feature>
<feature type="region of interest" description="Disordered" evidence="1">
    <location>
        <begin position="182"/>
        <end position="222"/>
    </location>
</feature>
<evidence type="ECO:0000313" key="2">
    <source>
        <dbReference type="EMBL" id="KIO16792.1"/>
    </source>
</evidence>
<dbReference type="PANTHER" id="PTHR28094">
    <property type="entry name" value="MEIOTICALLY UP-REGULATED GENE 113 PROTEIN"/>
    <property type="match status" value="1"/>
</dbReference>
<accession>A0A0C3L583</accession>
<feature type="region of interest" description="Disordered" evidence="1">
    <location>
        <begin position="1"/>
        <end position="145"/>
    </location>
</feature>